<dbReference type="Pfam" id="PF01966">
    <property type="entry name" value="HD"/>
    <property type="match status" value="1"/>
</dbReference>
<dbReference type="EMBL" id="RXII01000104">
    <property type="protein sequence ID" value="RZN59538.1"/>
    <property type="molecule type" value="Genomic_DNA"/>
</dbReference>
<reference evidence="2 3" key="1">
    <citation type="journal article" date="2019" name="Nat. Microbiol.">
        <title>Wide diversity of methane and short-chain alkane metabolisms in uncultured archaea.</title>
        <authorList>
            <person name="Borrel G."/>
            <person name="Adam P.S."/>
            <person name="McKay L.J."/>
            <person name="Chen L.X."/>
            <person name="Sierra-Garcia I.N."/>
            <person name="Sieber C.M."/>
            <person name="Letourneur Q."/>
            <person name="Ghozlane A."/>
            <person name="Andersen G.L."/>
            <person name="Li W.J."/>
            <person name="Hallam S.J."/>
            <person name="Muyzer G."/>
            <person name="de Oliveira V.M."/>
            <person name="Inskeep W.P."/>
            <person name="Banfield J.F."/>
            <person name="Gribaldo S."/>
        </authorList>
    </citation>
    <scope>NUCLEOTIDE SEQUENCE [LARGE SCALE GENOMIC DNA]</scope>
    <source>
        <strain evidence="2">NM4</strain>
    </source>
</reference>
<evidence type="ECO:0000313" key="2">
    <source>
        <dbReference type="EMBL" id="RZN59538.1"/>
    </source>
</evidence>
<protein>
    <submittedName>
        <fullName evidence="2">HD domain-containing protein</fullName>
    </submittedName>
</protein>
<dbReference type="AlphaFoldDB" id="A0A520KI09"/>
<feature type="domain" description="HD" evidence="1">
    <location>
        <begin position="42"/>
        <end position="161"/>
    </location>
</feature>
<dbReference type="InterPro" id="IPR006674">
    <property type="entry name" value="HD_domain"/>
</dbReference>
<proteinExistence type="predicted"/>
<dbReference type="Gene3D" id="1.10.3210.10">
    <property type="entry name" value="Hypothetical protein af1432"/>
    <property type="match status" value="1"/>
</dbReference>
<evidence type="ECO:0000313" key="3">
    <source>
        <dbReference type="Proteomes" id="UP000316217"/>
    </source>
</evidence>
<sequence>MNCPSLEDCIKEGPPAYSYFKDKQGRGCWIAHTALTIIETLSLLDIAQGVLSRRNLDEECLIAISFLHDIGKLTVEYIKDGDPYHNIASATISLSVLKDPPFDEDKALMMTQAILLHHEHRMWEKFYRDDAPLIRDYFNLIKKYKRPYRMKNNYSSILDKLVEVVDDFPLARGVIEELSKKLKEEERYFLDPRYELKLIRWRLAPFSLVLYYLIQLADNRAASARGGTYWKEKIKERIRNIGDASDPIALSDALAKVKDRDRRILLTLITLGREE</sequence>
<evidence type="ECO:0000259" key="1">
    <source>
        <dbReference type="Pfam" id="PF01966"/>
    </source>
</evidence>
<dbReference type="SUPFAM" id="SSF109604">
    <property type="entry name" value="HD-domain/PDEase-like"/>
    <property type="match status" value="1"/>
</dbReference>
<name>A0A520KI09_9CREN</name>
<dbReference type="Proteomes" id="UP000316217">
    <property type="component" value="Unassembled WGS sequence"/>
</dbReference>
<accession>A0A520KI09</accession>
<comment type="caution">
    <text evidence="2">The sequence shown here is derived from an EMBL/GenBank/DDBJ whole genome shotgun (WGS) entry which is preliminary data.</text>
</comment>
<organism evidence="2 3">
    <name type="scientific">Candidatus Methanodesulfokora washburnensis</name>
    <dbReference type="NCBI Taxonomy" id="2478471"/>
    <lineage>
        <taxon>Archaea</taxon>
        <taxon>Thermoproteota</taxon>
        <taxon>Candidatus Korarchaeia</taxon>
        <taxon>Candidatus Korarchaeia incertae sedis</taxon>
        <taxon>Candidatus Methanodesulfokora</taxon>
    </lineage>
</organism>
<gene>
    <name evidence="2" type="ORF">EF810_06670</name>
</gene>